<reference evidence="2" key="3">
    <citation type="journal article" date="2017" name="Nature">
        <title>Genome sequence of the progenitor of the wheat D genome Aegilops tauschii.</title>
        <authorList>
            <person name="Luo M.C."/>
            <person name="Gu Y.Q."/>
            <person name="Puiu D."/>
            <person name="Wang H."/>
            <person name="Twardziok S.O."/>
            <person name="Deal K.R."/>
            <person name="Huo N."/>
            <person name="Zhu T."/>
            <person name="Wang L."/>
            <person name="Wang Y."/>
            <person name="McGuire P.E."/>
            <person name="Liu S."/>
            <person name="Long H."/>
            <person name="Ramasamy R.K."/>
            <person name="Rodriguez J.C."/>
            <person name="Van S.L."/>
            <person name="Yuan L."/>
            <person name="Wang Z."/>
            <person name="Xia Z."/>
            <person name="Xiao L."/>
            <person name="Anderson O.D."/>
            <person name="Ouyang S."/>
            <person name="Liang Y."/>
            <person name="Zimin A.V."/>
            <person name="Pertea G."/>
            <person name="Qi P."/>
            <person name="Bennetzen J.L."/>
            <person name="Dai X."/>
            <person name="Dawson M.W."/>
            <person name="Muller H.G."/>
            <person name="Kugler K."/>
            <person name="Rivarola-Duarte L."/>
            <person name="Spannagl M."/>
            <person name="Mayer K.F.X."/>
            <person name="Lu F.H."/>
            <person name="Bevan M.W."/>
            <person name="Leroy P."/>
            <person name="Li P."/>
            <person name="You F.M."/>
            <person name="Sun Q."/>
            <person name="Liu Z."/>
            <person name="Lyons E."/>
            <person name="Wicker T."/>
            <person name="Salzberg S.L."/>
            <person name="Devos K.M."/>
            <person name="Dvorak J."/>
        </authorList>
    </citation>
    <scope>NUCLEOTIDE SEQUENCE [LARGE SCALE GENOMIC DNA]</scope>
    <source>
        <strain evidence="2">cv. AL8/78</strain>
    </source>
</reference>
<dbReference type="Gramene" id="AET6Gv20187100.2">
    <property type="protein sequence ID" value="AET6Gv20187100.2"/>
    <property type="gene ID" value="AET6Gv20187100"/>
</dbReference>
<sequence length="345" mass="39197">SVDISGRLYHSILFPPLPAASPAALRPRSVALLLLETFQAIKGSSLKEDFKYMAFKTLQAPPSLARPDSCSFSPTNSKSCCYQPKPHSRPQARIATKNRLHSSPVLKCRANPRGRIDEVVQLHQDHQTTEIPIVLHQSVVFPGQTLQMQTVEFRYRIMMQTLLLQEGHSFGIIYSSRKDSRMADVGCMVHIVQCDKLVNDRFFLTCVGGDRFRVLEVVRTKPYVIARVQVLKDRKSPDSSNLGSLMQQVEGHLKDVTMLSDKLSWKLVGDKARQLSRMHSPESFSLVVARLFVEDRSEQQWLLELDDTAQRLVREERYLQQRSKYLAAVAAIRGAFGQLFCNEKQ</sequence>
<reference evidence="2" key="5">
    <citation type="journal article" date="2021" name="G3 (Bethesda)">
        <title>Aegilops tauschii genome assembly Aet v5.0 features greater sequence contiguity and improved annotation.</title>
        <authorList>
            <person name="Wang L."/>
            <person name="Zhu T."/>
            <person name="Rodriguez J.C."/>
            <person name="Deal K.R."/>
            <person name="Dubcovsky J."/>
            <person name="McGuire P.E."/>
            <person name="Lux T."/>
            <person name="Spannagl M."/>
            <person name="Mayer K.F.X."/>
            <person name="Baldrich P."/>
            <person name="Meyers B.C."/>
            <person name="Huo N."/>
            <person name="Gu Y.Q."/>
            <person name="Zhou H."/>
            <person name="Devos K.M."/>
            <person name="Bennetzen J.L."/>
            <person name="Unver T."/>
            <person name="Budak H."/>
            <person name="Gulick P.J."/>
            <person name="Galiba G."/>
            <person name="Kalapos B."/>
            <person name="Nelson D.R."/>
            <person name="Li P."/>
            <person name="You F.M."/>
            <person name="Luo M.C."/>
            <person name="Dvorak J."/>
        </authorList>
    </citation>
    <scope>NUCLEOTIDE SEQUENCE [LARGE SCALE GENOMIC DNA]</scope>
    <source>
        <strain evidence="2">cv. AL8/78</strain>
    </source>
</reference>
<evidence type="ECO:0000313" key="3">
    <source>
        <dbReference type="Proteomes" id="UP000015105"/>
    </source>
</evidence>
<dbReference type="PANTHER" id="PTHR46732:SF3">
    <property type="entry name" value="ATP-DEPENDENT PROTEASE LA DOMAIN CONTAINING PROTEIN, EXPRESSED"/>
    <property type="match status" value="1"/>
</dbReference>
<name>A0A453N2M1_AEGTS</name>
<dbReference type="InterPro" id="IPR003111">
    <property type="entry name" value="Lon_prtase_N"/>
</dbReference>
<dbReference type="Pfam" id="PF02190">
    <property type="entry name" value="LON_substr_bdg"/>
    <property type="match status" value="1"/>
</dbReference>
<organism evidence="2 3">
    <name type="scientific">Aegilops tauschii subsp. strangulata</name>
    <name type="common">Goatgrass</name>
    <dbReference type="NCBI Taxonomy" id="200361"/>
    <lineage>
        <taxon>Eukaryota</taxon>
        <taxon>Viridiplantae</taxon>
        <taxon>Streptophyta</taxon>
        <taxon>Embryophyta</taxon>
        <taxon>Tracheophyta</taxon>
        <taxon>Spermatophyta</taxon>
        <taxon>Magnoliopsida</taxon>
        <taxon>Liliopsida</taxon>
        <taxon>Poales</taxon>
        <taxon>Poaceae</taxon>
        <taxon>BOP clade</taxon>
        <taxon>Pooideae</taxon>
        <taxon>Triticodae</taxon>
        <taxon>Triticeae</taxon>
        <taxon>Triticinae</taxon>
        <taxon>Aegilops</taxon>
    </lineage>
</organism>
<dbReference type="InterPro" id="IPR046336">
    <property type="entry name" value="Lon_prtase_N_sf"/>
</dbReference>
<accession>A0A453N2M1</accession>
<dbReference type="PROSITE" id="PS51787">
    <property type="entry name" value="LON_N"/>
    <property type="match status" value="1"/>
</dbReference>
<dbReference type="EnsemblPlants" id="AET6Gv20187100.2">
    <property type="protein sequence ID" value="AET6Gv20187100.2"/>
    <property type="gene ID" value="AET6Gv20187100"/>
</dbReference>
<proteinExistence type="predicted"/>
<reference evidence="3" key="1">
    <citation type="journal article" date="2014" name="Science">
        <title>Ancient hybridizations among the ancestral genomes of bread wheat.</title>
        <authorList>
            <consortium name="International Wheat Genome Sequencing Consortium,"/>
            <person name="Marcussen T."/>
            <person name="Sandve S.R."/>
            <person name="Heier L."/>
            <person name="Spannagl M."/>
            <person name="Pfeifer M."/>
            <person name="Jakobsen K.S."/>
            <person name="Wulff B.B."/>
            <person name="Steuernagel B."/>
            <person name="Mayer K.F."/>
            <person name="Olsen O.A."/>
        </authorList>
    </citation>
    <scope>NUCLEOTIDE SEQUENCE [LARGE SCALE GENOMIC DNA]</scope>
    <source>
        <strain evidence="3">cv. AL8/78</strain>
    </source>
</reference>
<reference evidence="2" key="4">
    <citation type="submission" date="2019-03" db="UniProtKB">
        <authorList>
            <consortium name="EnsemblPlants"/>
        </authorList>
    </citation>
    <scope>IDENTIFICATION</scope>
</reference>
<dbReference type="Gene3D" id="2.30.130.40">
    <property type="entry name" value="LON domain-like"/>
    <property type="match status" value="1"/>
</dbReference>
<dbReference type="Proteomes" id="UP000015105">
    <property type="component" value="Chromosome 6D"/>
</dbReference>
<dbReference type="AlphaFoldDB" id="A0A453N2M1"/>
<dbReference type="STRING" id="200361.A0A453N2M1"/>
<evidence type="ECO:0000259" key="1">
    <source>
        <dbReference type="PROSITE" id="PS51787"/>
    </source>
</evidence>
<dbReference type="SMART" id="SM00464">
    <property type="entry name" value="LON"/>
    <property type="match status" value="1"/>
</dbReference>
<feature type="domain" description="Lon N-terminal" evidence="1">
    <location>
        <begin position="128"/>
        <end position="323"/>
    </location>
</feature>
<dbReference type="PANTHER" id="PTHR46732">
    <property type="entry name" value="ATP-DEPENDENT PROTEASE LA (LON) DOMAIN PROTEIN"/>
    <property type="match status" value="1"/>
</dbReference>
<keyword evidence="3" id="KW-1185">Reference proteome</keyword>
<dbReference type="InterPro" id="IPR015947">
    <property type="entry name" value="PUA-like_sf"/>
</dbReference>
<protein>
    <recommendedName>
        <fullName evidence="1">Lon N-terminal domain-containing protein</fullName>
    </recommendedName>
</protein>
<reference evidence="3" key="2">
    <citation type="journal article" date="2017" name="Nat. Plants">
        <title>The Aegilops tauschii genome reveals multiple impacts of transposons.</title>
        <authorList>
            <person name="Zhao G."/>
            <person name="Zou C."/>
            <person name="Li K."/>
            <person name="Wang K."/>
            <person name="Li T."/>
            <person name="Gao L."/>
            <person name="Zhang X."/>
            <person name="Wang H."/>
            <person name="Yang Z."/>
            <person name="Liu X."/>
            <person name="Jiang W."/>
            <person name="Mao L."/>
            <person name="Kong X."/>
            <person name="Jiao Y."/>
            <person name="Jia J."/>
        </authorList>
    </citation>
    <scope>NUCLEOTIDE SEQUENCE [LARGE SCALE GENOMIC DNA]</scope>
    <source>
        <strain evidence="3">cv. AL8/78</strain>
    </source>
</reference>
<dbReference type="SUPFAM" id="SSF88697">
    <property type="entry name" value="PUA domain-like"/>
    <property type="match status" value="1"/>
</dbReference>
<evidence type="ECO:0000313" key="2">
    <source>
        <dbReference type="EnsemblPlants" id="AET6Gv20187100.2"/>
    </source>
</evidence>